<feature type="region of interest" description="Disordered" evidence="1">
    <location>
        <begin position="1"/>
        <end position="20"/>
    </location>
</feature>
<dbReference type="EMBL" id="MN738912">
    <property type="protein sequence ID" value="QHT30764.1"/>
    <property type="molecule type" value="Genomic_DNA"/>
</dbReference>
<accession>A0A6C0ENJ0</accession>
<name>A0A6C0ENJ0_9ZZZZ</name>
<feature type="region of interest" description="Disordered" evidence="1">
    <location>
        <begin position="45"/>
        <end position="79"/>
    </location>
</feature>
<feature type="compositionally biased region" description="Basic residues" evidence="1">
    <location>
        <begin position="128"/>
        <end position="172"/>
    </location>
</feature>
<reference evidence="2" key="1">
    <citation type="journal article" date="2020" name="Nature">
        <title>Giant virus diversity and host interactions through global metagenomics.</title>
        <authorList>
            <person name="Schulz F."/>
            <person name="Roux S."/>
            <person name="Paez-Espino D."/>
            <person name="Jungbluth S."/>
            <person name="Walsh D.A."/>
            <person name="Denef V.J."/>
            <person name="McMahon K.D."/>
            <person name="Konstantinidis K.T."/>
            <person name="Eloe-Fadrosh E.A."/>
            <person name="Kyrpides N.C."/>
            <person name="Woyke T."/>
        </authorList>
    </citation>
    <scope>NUCLEOTIDE SEQUENCE</scope>
    <source>
        <strain evidence="2">GVMAG-M-3300009151-50</strain>
    </source>
</reference>
<proteinExistence type="predicted"/>
<evidence type="ECO:0000313" key="2">
    <source>
        <dbReference type="EMBL" id="QHT30764.1"/>
    </source>
</evidence>
<sequence length="172" mass="18452">MTTLASGQIIPQAPALHTPPVQDLEGSALEAASKNTLASNAKLAETAKAMGAGQKGSSRRKKRTARRGGADSLNAHIPSIPEAGTIRGVSHAQNHLTNVNNINQIRADASGDKLMNAQPYDPTPTGGRRTKRHRKAKNGRRNNRTHRRGNRKSTSRGGRSRRSVLGRMAKSK</sequence>
<feature type="region of interest" description="Disordered" evidence="1">
    <location>
        <begin position="110"/>
        <end position="172"/>
    </location>
</feature>
<feature type="compositionally biased region" description="Basic residues" evidence="1">
    <location>
        <begin position="57"/>
        <end position="66"/>
    </location>
</feature>
<evidence type="ECO:0000256" key="1">
    <source>
        <dbReference type="SAM" id="MobiDB-lite"/>
    </source>
</evidence>
<protein>
    <submittedName>
        <fullName evidence="2">Uncharacterized protein</fullName>
    </submittedName>
</protein>
<dbReference type="AlphaFoldDB" id="A0A6C0ENJ0"/>
<organism evidence="2">
    <name type="scientific">viral metagenome</name>
    <dbReference type="NCBI Taxonomy" id="1070528"/>
    <lineage>
        <taxon>unclassified sequences</taxon>
        <taxon>metagenomes</taxon>
        <taxon>organismal metagenomes</taxon>
    </lineage>
</organism>